<feature type="transmembrane region" description="Helical" evidence="16">
    <location>
        <begin position="1605"/>
        <end position="1628"/>
    </location>
</feature>
<evidence type="ECO:0000256" key="4">
    <source>
        <dbReference type="ARBA" id="ARBA00022729"/>
    </source>
</evidence>
<keyword evidence="5" id="KW-0677">Repeat</keyword>
<dbReference type="GO" id="GO:0009653">
    <property type="term" value="P:anatomical structure morphogenesis"/>
    <property type="evidence" value="ECO:0007669"/>
    <property type="project" value="UniProtKB-ARBA"/>
</dbReference>
<evidence type="ECO:0000256" key="7">
    <source>
        <dbReference type="ARBA" id="ARBA00022902"/>
    </source>
</evidence>
<organism evidence="19">
    <name type="scientific">Notodromas monacha</name>
    <dbReference type="NCBI Taxonomy" id="399045"/>
    <lineage>
        <taxon>Eukaryota</taxon>
        <taxon>Metazoa</taxon>
        <taxon>Ecdysozoa</taxon>
        <taxon>Arthropoda</taxon>
        <taxon>Crustacea</taxon>
        <taxon>Oligostraca</taxon>
        <taxon>Ostracoda</taxon>
        <taxon>Podocopa</taxon>
        <taxon>Podocopida</taxon>
        <taxon>Cypridocopina</taxon>
        <taxon>Cypridoidea</taxon>
        <taxon>Cyprididae</taxon>
        <taxon>Notodromas</taxon>
    </lineage>
</organism>
<dbReference type="FunFam" id="2.60.40.10:FF:000410">
    <property type="entry name" value="Down syndrome cell adhesion molecule, isoform H"/>
    <property type="match status" value="1"/>
</dbReference>
<evidence type="ECO:0000256" key="11">
    <source>
        <dbReference type="ARBA" id="ARBA00023157"/>
    </source>
</evidence>
<feature type="domain" description="Ig-like" evidence="17">
    <location>
        <begin position="350"/>
        <end position="440"/>
    </location>
</feature>
<dbReference type="Proteomes" id="UP000678499">
    <property type="component" value="Unassembled WGS sequence"/>
</dbReference>
<feature type="domain" description="Ig-like" evidence="17">
    <location>
        <begin position="636"/>
        <end position="724"/>
    </location>
</feature>
<dbReference type="FunFam" id="2.60.40.10:FF:000394">
    <property type="entry name" value="Down syndrome cell adhesion molecule, isoform J"/>
    <property type="match status" value="1"/>
</dbReference>
<keyword evidence="10 16" id="KW-0472">Membrane</keyword>
<dbReference type="FunFam" id="2.60.40.10:FF:000093">
    <property type="entry name" value="Down syndrome cell adhesion molecule, isoform B"/>
    <property type="match status" value="1"/>
</dbReference>
<feature type="domain" description="Ig-like" evidence="17">
    <location>
        <begin position="445"/>
        <end position="536"/>
    </location>
</feature>
<name>A0A7R9G7J4_9CRUS</name>
<dbReference type="PANTHER" id="PTHR45080:SF21">
    <property type="entry name" value="INACTIVE TYROSINE-PROTEIN KINASE 7"/>
    <property type="match status" value="1"/>
</dbReference>
<dbReference type="InterPro" id="IPR003961">
    <property type="entry name" value="FN3_dom"/>
</dbReference>
<reference evidence="19" key="1">
    <citation type="submission" date="2020-11" db="EMBL/GenBank/DDBJ databases">
        <authorList>
            <person name="Tran Van P."/>
        </authorList>
    </citation>
    <scope>NUCLEOTIDE SEQUENCE</scope>
</reference>
<evidence type="ECO:0000256" key="3">
    <source>
        <dbReference type="ARBA" id="ARBA00022692"/>
    </source>
</evidence>
<keyword evidence="13" id="KW-0393">Immunoglobulin domain</keyword>
<feature type="compositionally biased region" description="Pro residues" evidence="15">
    <location>
        <begin position="1948"/>
        <end position="1963"/>
    </location>
</feature>
<keyword evidence="12" id="KW-0325">Glycoprotein</keyword>
<dbReference type="GO" id="GO:0005886">
    <property type="term" value="C:plasma membrane"/>
    <property type="evidence" value="ECO:0007669"/>
    <property type="project" value="UniProtKB-SubCell"/>
</dbReference>
<evidence type="ECO:0000256" key="16">
    <source>
        <dbReference type="SAM" id="Phobius"/>
    </source>
</evidence>
<evidence type="ECO:0000256" key="13">
    <source>
        <dbReference type="ARBA" id="ARBA00023319"/>
    </source>
</evidence>
<evidence type="ECO:0008006" key="21">
    <source>
        <dbReference type="Google" id="ProtNLM"/>
    </source>
</evidence>
<dbReference type="PROSITE" id="PS50853">
    <property type="entry name" value="FN3"/>
    <property type="match status" value="6"/>
</dbReference>
<evidence type="ECO:0000313" key="20">
    <source>
        <dbReference type="Proteomes" id="UP000678499"/>
    </source>
</evidence>
<keyword evidence="3 16" id="KW-0812">Transmembrane</keyword>
<dbReference type="FunFam" id="2.60.40.10:FF:000017">
    <property type="entry name" value="Down syndrome cell adhesion molecule b"/>
    <property type="match status" value="6"/>
</dbReference>
<feature type="region of interest" description="Disordered" evidence="15">
    <location>
        <begin position="1636"/>
        <end position="1655"/>
    </location>
</feature>
<protein>
    <recommendedName>
        <fullName evidence="21">Down syndrome cell adhesion molecule-like protein Dscam2</fullName>
    </recommendedName>
</protein>
<evidence type="ECO:0000259" key="17">
    <source>
        <dbReference type="PROSITE" id="PS50835"/>
    </source>
</evidence>
<keyword evidence="6" id="KW-0130">Cell adhesion</keyword>
<dbReference type="GO" id="GO:0045202">
    <property type="term" value="C:synapse"/>
    <property type="evidence" value="ECO:0007669"/>
    <property type="project" value="UniProtKB-SubCell"/>
</dbReference>
<accession>A0A7R9G7J4</accession>
<evidence type="ECO:0000256" key="1">
    <source>
        <dbReference type="ARBA" id="ARBA00004251"/>
    </source>
</evidence>
<dbReference type="Pfam" id="PF13927">
    <property type="entry name" value="Ig_3"/>
    <property type="match status" value="5"/>
</dbReference>
<feature type="domain" description="Fibronectin type-III" evidence="18">
    <location>
        <begin position="836"/>
        <end position="931"/>
    </location>
</feature>
<dbReference type="FunFam" id="2.60.40.10:FF:000104">
    <property type="entry name" value="Down syndrome cell adhesion molecule b"/>
    <property type="match status" value="1"/>
</dbReference>
<dbReference type="Gene3D" id="2.60.40.10">
    <property type="entry name" value="Immunoglobulins"/>
    <property type="match status" value="15"/>
</dbReference>
<comment type="subcellular location">
    <subcellularLocation>
        <location evidence="1">Cell membrane</location>
        <topology evidence="1">Single-pass type I membrane protein</topology>
    </subcellularLocation>
    <subcellularLocation>
        <location evidence="14">Synapse</location>
    </subcellularLocation>
</comment>
<dbReference type="InterPro" id="IPR036116">
    <property type="entry name" value="FN3_sf"/>
</dbReference>
<dbReference type="EMBL" id="CAJPEX010000006">
    <property type="protein sequence ID" value="CAG0912290.1"/>
    <property type="molecule type" value="Genomic_DNA"/>
</dbReference>
<evidence type="ECO:0000256" key="6">
    <source>
        <dbReference type="ARBA" id="ARBA00022889"/>
    </source>
</evidence>
<evidence type="ECO:0000256" key="12">
    <source>
        <dbReference type="ARBA" id="ARBA00023180"/>
    </source>
</evidence>
<dbReference type="InterPro" id="IPR007110">
    <property type="entry name" value="Ig-like_dom"/>
</dbReference>
<dbReference type="SUPFAM" id="SSF48726">
    <property type="entry name" value="Immunoglobulin"/>
    <property type="match status" value="9"/>
</dbReference>
<dbReference type="Pfam" id="PF25059">
    <property type="entry name" value="FN3_DSCAM-DSCAML_C"/>
    <property type="match status" value="1"/>
</dbReference>
<proteinExistence type="predicted"/>
<dbReference type="InterPro" id="IPR036179">
    <property type="entry name" value="Ig-like_dom_sf"/>
</dbReference>
<feature type="domain" description="Fibronectin type-III" evidence="18">
    <location>
        <begin position="1430"/>
        <end position="1523"/>
    </location>
</feature>
<dbReference type="FunFam" id="2.60.40.10:FF:000120">
    <property type="entry name" value="Down syndrome cell adhesion molecule like 1"/>
    <property type="match status" value="1"/>
</dbReference>
<dbReference type="SMART" id="SM00408">
    <property type="entry name" value="IGc2"/>
    <property type="match status" value="9"/>
</dbReference>
<keyword evidence="9" id="KW-0770">Synapse</keyword>
<feature type="domain" description="Fibronectin type-III" evidence="18">
    <location>
        <begin position="936"/>
        <end position="1037"/>
    </location>
</feature>
<evidence type="ECO:0000256" key="5">
    <source>
        <dbReference type="ARBA" id="ARBA00022737"/>
    </source>
</evidence>
<dbReference type="GO" id="GO:0007399">
    <property type="term" value="P:nervous system development"/>
    <property type="evidence" value="ECO:0007669"/>
    <property type="project" value="UniProtKB-KW"/>
</dbReference>
<keyword evidence="11" id="KW-1015">Disulfide bond</keyword>
<dbReference type="EMBL" id="OA882043">
    <property type="protein sequence ID" value="CAD7272138.1"/>
    <property type="molecule type" value="Genomic_DNA"/>
</dbReference>
<evidence type="ECO:0000259" key="18">
    <source>
        <dbReference type="PROSITE" id="PS50853"/>
    </source>
</evidence>
<dbReference type="InterPro" id="IPR050958">
    <property type="entry name" value="Cell_Adh-Cytoskel_Orgn"/>
</dbReference>
<feature type="domain" description="Ig-like" evidence="17">
    <location>
        <begin position="106"/>
        <end position="199"/>
    </location>
</feature>
<keyword evidence="2" id="KW-1003">Cell membrane</keyword>
<dbReference type="Pfam" id="PF07679">
    <property type="entry name" value="I-set"/>
    <property type="match status" value="4"/>
</dbReference>
<feature type="compositionally biased region" description="Basic and acidic residues" evidence="15">
    <location>
        <begin position="2010"/>
        <end position="2024"/>
    </location>
</feature>
<dbReference type="CDD" id="cd00096">
    <property type="entry name" value="Ig"/>
    <property type="match status" value="1"/>
</dbReference>
<evidence type="ECO:0000256" key="2">
    <source>
        <dbReference type="ARBA" id="ARBA00022475"/>
    </source>
</evidence>
<dbReference type="InterPro" id="IPR013783">
    <property type="entry name" value="Ig-like_fold"/>
</dbReference>
<keyword evidence="8 16" id="KW-1133">Transmembrane helix</keyword>
<dbReference type="InterPro" id="IPR013098">
    <property type="entry name" value="Ig_I-set"/>
</dbReference>
<feature type="region of interest" description="Disordered" evidence="15">
    <location>
        <begin position="1938"/>
        <end position="2024"/>
    </location>
</feature>
<feature type="domain" description="Ig-like" evidence="17">
    <location>
        <begin position="541"/>
        <end position="627"/>
    </location>
</feature>
<gene>
    <name evidence="19" type="ORF">NMOB1V02_LOCUS86</name>
</gene>
<feature type="domain" description="Fibronectin type-III" evidence="18">
    <location>
        <begin position="1147"/>
        <end position="1243"/>
    </location>
</feature>
<feature type="compositionally biased region" description="Low complexity" evidence="15">
    <location>
        <begin position="1968"/>
        <end position="1992"/>
    </location>
</feature>
<dbReference type="InterPro" id="IPR003599">
    <property type="entry name" value="Ig_sub"/>
</dbReference>
<evidence type="ECO:0000256" key="9">
    <source>
        <dbReference type="ARBA" id="ARBA00023018"/>
    </source>
</evidence>
<feature type="domain" description="Ig-like" evidence="17">
    <location>
        <begin position="1243"/>
        <end position="1325"/>
    </location>
</feature>
<dbReference type="OrthoDB" id="5969272at2759"/>
<dbReference type="SMART" id="SM00409">
    <property type="entry name" value="IG"/>
    <property type="match status" value="9"/>
</dbReference>
<keyword evidence="4" id="KW-0732">Signal</keyword>
<dbReference type="FunFam" id="2.60.40.10:FF:000176">
    <property type="entry name" value="Down syndrome cell adhesion molecule a"/>
    <property type="match status" value="1"/>
</dbReference>
<dbReference type="Pfam" id="PF00041">
    <property type="entry name" value="fn3"/>
    <property type="match status" value="5"/>
</dbReference>
<dbReference type="GO" id="GO:0030154">
    <property type="term" value="P:cell differentiation"/>
    <property type="evidence" value="ECO:0007669"/>
    <property type="project" value="UniProtKB-ARBA"/>
</dbReference>
<keyword evidence="7" id="KW-0524">Neurogenesis</keyword>
<dbReference type="InterPro" id="IPR056754">
    <property type="entry name" value="DSCAM/DSCAML_C"/>
</dbReference>
<dbReference type="CDD" id="cd00063">
    <property type="entry name" value="FN3"/>
    <property type="match status" value="6"/>
</dbReference>
<feature type="domain" description="Fibronectin type-III" evidence="18">
    <location>
        <begin position="1333"/>
        <end position="1429"/>
    </location>
</feature>
<dbReference type="PANTHER" id="PTHR45080">
    <property type="entry name" value="CONTACTIN 5"/>
    <property type="match status" value="1"/>
</dbReference>
<feature type="domain" description="Ig-like" evidence="17">
    <location>
        <begin position="254"/>
        <end position="345"/>
    </location>
</feature>
<evidence type="ECO:0000256" key="8">
    <source>
        <dbReference type="ARBA" id="ARBA00022989"/>
    </source>
</evidence>
<dbReference type="InterPro" id="IPR003598">
    <property type="entry name" value="Ig_sub2"/>
</dbReference>
<feature type="domain" description="Fibronectin type-III" evidence="18">
    <location>
        <begin position="1041"/>
        <end position="1143"/>
    </location>
</feature>
<sequence>MPAFHLKAPPRITPFGFDSEASTAGSLAQLSCIVRDGDLPLKITWTFHGQSLNSSMGIATMQVGPRTKILTIDAVTAAHSGIYRCLATNAVGEDVFSADLKVYAPPRITPFMFDEEASTAGAVAQVNCIVRDGDLPLKITWSFHGQSLNSTMGISTMQMGPRTKILMIDAVSAAHSGVYRCLAKNEVGEDEFSAQLQVSGGKNVAIFGIFTLTEDGVDCKSVLRMQYEDPGVEETLGKKTSLKNCCRENVTAPPKITPFEFEAAASTEGNVAQIACIVREGDLPLKITWSVHGRTLSSQTGIMTTKLGERTSILMVEAVTAAHAGTYRCHAKNAVGDDEHTAELRVFVPPKIAPFEFTREAKQAGGFTQVICMVSDGDLPVNLRWTFQGHTNGSNGVSTLKLGPRSSMLTIEGIAAAHSGTYTCSASNEVGSDTHSANLVVNVPPRITPFSFGTEPLESGSVAQVQCLVDTGDPPLSITWHFHGRNVSSQMGISTGRFGQRSSILAIEHIIAGHAGVYTCVARNAFGEASYSAALNVNEPPSILPFRFDESAQNHLAFAQLSCIVPRGDLPMRIVWQMNGAGVSAEGVSTFKPNSRSSVLTIETVTSHHRGEYSCVATNQAGEARFSSVLVVNVPPRWIVEPKDKAFALGSDAQLECKADGFPKPTISWKKAAGPRPGNYQDLPPNDPRIRVADDGTLHLHNIQKSSEGYYLCEATNEIGAGLSAVTYINVQAPPQFEIKYRNQTARRGESAVLACEAKGEKPIGVMWNFNDKRIDPKLNPRYTVRSEVISSGAKSDLSIKKTDRTDSGLFSCRATNAFGSDETSINLIVQERPEVPYSIKVTDKDGRSVKLQWNAPYDGNSPLTRYSIEYRTSKRTWEDVNERVEIPGDQTRAGVFNLRPATTYFLRIFAENEVGISDASDVVTIITAEEAPSAPPEKVKLEGVDEHTIQVTWQPPPRDEWNGDIQGYYIGYKLTDSQDPYLFETVEYSHERNREHHLQLSNLKTFTAYSVVVQAYNQIGSGPMSDVVETFTAEGAPSASPQSVTCTGLTSQTIRVTWDPPPQDSTNGNIKGYKVFYGPSETWYDDKTKEVRNTPVQENASPQQTILNGLRKYTNYSIQVLAYTGGGDGVRSDFVSCVTGQDVPNAPQSIKAMIMSGDSILISWNQPSEPNGVITQYTVYIKEEKNSKDKGKKQRVPAFQREYEASSLKPNVQYEFWVTASTIIGEGKKSKTITQAPNAKVPAKISSFDDDFKAKAGDDVTLPCHAVGTPTPEIQWRIKGAAFAPTERLRRLPEGSLLIQRVSRDDAGDYTCMVENIYGQDKITHTLAVLAPPVPPSVIVKSSTTDTITLQIKAYEDESTPIHGFIVHFKPEFGKWDSVQLAHETTNYVLEKLWCGTHYEIYVEAFNDIGKGRPSDIVRGKTLGTPPGTPEAHKFLEVTTNSVTLHLGAWDDGGCPMLYYVVEHKAKQQSEWVMVSNNVQPGGNFVVLDLAPATWYLLKVVAHNNAGSSTAEYEIATLTEKGGTIAPARDLTPKSSDELEIPIYMNMTVLVSAGAVIFVVIIAVAVVCFMRGKNMRSKATIAPAKPSVTSGPIWWVPEWVDLNLVVPVGATLLVVFIGLMVICFAMSKRSKGPSQMRLGEEPQYNGSVPPTTLDKRHSQYRDELGYIAPPNRKLPPVPGNTYNTCDRMKRGRPGSVKVPQMNPSAAYSTWDPRRHFYEEVNEYGQAVGRKAPPPPPHGALIDPETGGEFAATGLVSADGAGMFLRAAIPSGEHSIPSPTIDEDICPYATFHLLGFREEHMDPNQQAALQQQFQTMPHPQHNAGMTGPPPGMNGAGMQHNRQTSQSMPRPQADGRYMRLPNGNGPTYGPEYDDPANVDYDEATYDGSCQGTGCQHGTVKRALPGGGYETMPPPPPPRTECSGQMLPMCGQMPPQMMQPMQPMNGTYTLPPPPQNIDMPPPPMTPQHVANAGQQQQAPQNPNPCNNQNTNANPNPNPSPTPTNNSGALSAKDARTTEEMRKLLEK</sequence>
<feature type="domain" description="Ig-like" evidence="17">
    <location>
        <begin position="10"/>
        <end position="101"/>
    </location>
</feature>
<dbReference type="PROSITE" id="PS50835">
    <property type="entry name" value="IG_LIKE"/>
    <property type="match status" value="9"/>
</dbReference>
<evidence type="ECO:0000256" key="15">
    <source>
        <dbReference type="SAM" id="MobiDB-lite"/>
    </source>
</evidence>
<keyword evidence="20" id="KW-1185">Reference proteome</keyword>
<evidence type="ECO:0000313" key="19">
    <source>
        <dbReference type="EMBL" id="CAD7272138.1"/>
    </source>
</evidence>
<feature type="domain" description="Ig-like" evidence="17">
    <location>
        <begin position="735"/>
        <end position="827"/>
    </location>
</feature>
<evidence type="ECO:0000256" key="10">
    <source>
        <dbReference type="ARBA" id="ARBA00023136"/>
    </source>
</evidence>
<feature type="transmembrane region" description="Helical" evidence="16">
    <location>
        <begin position="1544"/>
        <end position="1570"/>
    </location>
</feature>
<dbReference type="SMART" id="SM00060">
    <property type="entry name" value="FN3"/>
    <property type="match status" value="6"/>
</dbReference>
<evidence type="ECO:0000256" key="14">
    <source>
        <dbReference type="ARBA" id="ARBA00034103"/>
    </source>
</evidence>
<feature type="region of interest" description="Disordered" evidence="15">
    <location>
        <begin position="1668"/>
        <end position="1704"/>
    </location>
</feature>
<dbReference type="SUPFAM" id="SSF49265">
    <property type="entry name" value="Fibronectin type III"/>
    <property type="match status" value="3"/>
</dbReference>
<dbReference type="GO" id="GO:0007156">
    <property type="term" value="P:homophilic cell adhesion via plasma membrane adhesion molecules"/>
    <property type="evidence" value="ECO:0007669"/>
    <property type="project" value="TreeGrafter"/>
</dbReference>